<dbReference type="GO" id="GO:0016740">
    <property type="term" value="F:transferase activity"/>
    <property type="evidence" value="ECO:0007669"/>
    <property type="project" value="UniProtKB-KW"/>
</dbReference>
<dbReference type="OrthoDB" id="5427350at2759"/>
<reference evidence="4" key="1">
    <citation type="submission" date="2017-02" db="EMBL/GenBank/DDBJ databases">
        <authorList>
            <person name="Tafer H."/>
            <person name="Lopandic K."/>
        </authorList>
    </citation>
    <scope>NUCLEOTIDE SEQUENCE [LARGE SCALE GENOMIC DNA]</scope>
    <source>
        <strain evidence="4">CBS 366.77</strain>
    </source>
</reference>
<feature type="compositionally biased region" description="Basic and acidic residues" evidence="1">
    <location>
        <begin position="584"/>
        <end position="596"/>
    </location>
</feature>
<feature type="region of interest" description="Disordered" evidence="1">
    <location>
        <begin position="573"/>
        <end position="596"/>
    </location>
</feature>
<accession>A0A3A2ZF78</accession>
<name>A0A3A2ZF78_9EURO</name>
<feature type="transmembrane region" description="Helical" evidence="2">
    <location>
        <begin position="540"/>
        <end position="561"/>
    </location>
</feature>
<sequence>MLSGFFHRQRWMLLPSSRSGSSRPLIAFLVIAPVLVYLFFVFAVPQILRFRFRTDLGWYDLGWYGFGPSKNYVSFGYESPRPEILEWDPECDPSFVFLAPRGDSIAYPGPMILDAQGELVWMKHNWEITQDFKVQQYQGQNYLIYWEGDEIEGRGQGSWYMLDDSYTQRFQITPVGNFDGDLHEFQITKDDTALVTIYDILPADLTPVGGPALGWIYDGLFQEIDIATGELIFEWRASDHVPLNSTFKTFVGNGNDREAAFDYFHINSVDKDHEGNYIVSARHTHSITCIHRDTGAIIWTLGGKLNDFTLNSPETSFSWQHDARWHGNNTLTLFDNAASSNIDPTAVSRGMTIELDIPGRTATLRAAYYHPQVMEAVSQGSMQILPNGNVFIGWGHSAAFTEFRPNGTLLCNVHFGASAWFTFGRVVSYRTLKGSWVGHPRTVPDAEVEGRHVYVSWNGATEVVMWRLEVWDGKDLREMTFEPRGVFEKTGFETEIEIPDDVHDEYFRLVALDWEGNELGISGVIQRESSGSDPYATGRLVLVICGLLLCGCLLAGLYCAIRRRLSRRAGYRAMKDDEDGPPDANDRQEYHRLLPR</sequence>
<keyword evidence="2" id="KW-1133">Transmembrane helix</keyword>
<organism evidence="3 4">
    <name type="scientific">Aspergillus sclerotialis</name>
    <dbReference type="NCBI Taxonomy" id="2070753"/>
    <lineage>
        <taxon>Eukaryota</taxon>
        <taxon>Fungi</taxon>
        <taxon>Dikarya</taxon>
        <taxon>Ascomycota</taxon>
        <taxon>Pezizomycotina</taxon>
        <taxon>Eurotiomycetes</taxon>
        <taxon>Eurotiomycetidae</taxon>
        <taxon>Eurotiales</taxon>
        <taxon>Aspergillaceae</taxon>
        <taxon>Aspergillus</taxon>
        <taxon>Aspergillus subgen. Polypaecilum</taxon>
    </lineage>
</organism>
<evidence type="ECO:0000256" key="2">
    <source>
        <dbReference type="SAM" id="Phobius"/>
    </source>
</evidence>
<dbReference type="Proteomes" id="UP000266188">
    <property type="component" value="Unassembled WGS sequence"/>
</dbReference>
<evidence type="ECO:0000256" key="1">
    <source>
        <dbReference type="SAM" id="MobiDB-lite"/>
    </source>
</evidence>
<keyword evidence="2" id="KW-0472">Membrane</keyword>
<evidence type="ECO:0000313" key="3">
    <source>
        <dbReference type="EMBL" id="RJE20993.1"/>
    </source>
</evidence>
<evidence type="ECO:0000313" key="4">
    <source>
        <dbReference type="Proteomes" id="UP000266188"/>
    </source>
</evidence>
<feature type="transmembrane region" description="Helical" evidence="2">
    <location>
        <begin position="25"/>
        <end position="44"/>
    </location>
</feature>
<keyword evidence="2" id="KW-0812">Transmembrane</keyword>
<dbReference type="SUPFAM" id="SSF50998">
    <property type="entry name" value="Quinoprotein alcohol dehydrogenase-like"/>
    <property type="match status" value="1"/>
</dbReference>
<dbReference type="InterPro" id="IPR011047">
    <property type="entry name" value="Quinoprotein_ADH-like_sf"/>
</dbReference>
<dbReference type="InterPro" id="IPR039535">
    <property type="entry name" value="ASST-like"/>
</dbReference>
<dbReference type="AlphaFoldDB" id="A0A3A2ZF78"/>
<proteinExistence type="predicted"/>
<keyword evidence="3" id="KW-0808">Transferase</keyword>
<protein>
    <submittedName>
        <fullName evidence="3">Arylsulfotransferase ASST</fullName>
    </submittedName>
</protein>
<keyword evidence="4" id="KW-1185">Reference proteome</keyword>
<dbReference type="InterPro" id="IPR053143">
    <property type="entry name" value="Arylsulfate_ST"/>
</dbReference>
<dbReference type="PANTHER" id="PTHR35340:SF5">
    <property type="entry name" value="ASST-DOMAIN-CONTAINING PROTEIN"/>
    <property type="match status" value="1"/>
</dbReference>
<dbReference type="EMBL" id="MVGC01000260">
    <property type="protein sequence ID" value="RJE20993.1"/>
    <property type="molecule type" value="Genomic_DNA"/>
</dbReference>
<gene>
    <name evidence="3" type="ORF">PHISCL_06663</name>
</gene>
<dbReference type="Pfam" id="PF14269">
    <property type="entry name" value="Arylsulfotran_2"/>
    <property type="match status" value="1"/>
</dbReference>
<dbReference type="PANTHER" id="PTHR35340">
    <property type="entry name" value="PQQ ENZYME REPEAT PROTEIN-RELATED"/>
    <property type="match status" value="1"/>
</dbReference>
<comment type="caution">
    <text evidence="3">The sequence shown here is derived from an EMBL/GenBank/DDBJ whole genome shotgun (WGS) entry which is preliminary data.</text>
</comment>